<evidence type="ECO:0000256" key="1">
    <source>
        <dbReference type="SAM" id="MobiDB-lite"/>
    </source>
</evidence>
<organism evidence="2 3">
    <name type="scientific">Agrobacterium phage OLIVR5</name>
    <dbReference type="NCBI Taxonomy" id="2723773"/>
    <lineage>
        <taxon>Viruses</taxon>
        <taxon>Duplodnaviria</taxon>
        <taxon>Heunggongvirae</taxon>
        <taxon>Uroviricota</taxon>
        <taxon>Caudoviricetes</taxon>
        <taxon>Pootjesviridae</taxon>
        <taxon>Heverleevirus</taxon>
        <taxon>Heverleevirus OLIVR5</taxon>
    </lineage>
</organism>
<dbReference type="Proteomes" id="UP000671873">
    <property type="component" value="Segment"/>
</dbReference>
<reference evidence="2 3" key="1">
    <citation type="submission" date="2020-03" db="EMBL/GenBank/DDBJ databases">
        <authorList>
            <person name="Holtappels D."/>
            <person name="Bomans J.P.J."/>
            <person name="Lavigne R."/>
            <person name="Wagemans J."/>
        </authorList>
    </citation>
    <scope>NUCLEOTIDE SEQUENCE [LARGE SCALE GENOMIC DNA]</scope>
    <source>
        <strain evidence="2 3">OLIVR5</strain>
    </source>
</reference>
<protein>
    <submittedName>
        <fullName evidence="2">Uncharacterized protein</fullName>
    </submittedName>
</protein>
<name>A0A858MTS5_9CAUD</name>
<feature type="region of interest" description="Disordered" evidence="1">
    <location>
        <begin position="1"/>
        <end position="29"/>
    </location>
</feature>
<dbReference type="EMBL" id="MT234342">
    <property type="protein sequence ID" value="QIW87821.1"/>
    <property type="molecule type" value="Genomic_DNA"/>
</dbReference>
<proteinExistence type="predicted"/>
<evidence type="ECO:0000313" key="2">
    <source>
        <dbReference type="EMBL" id="QIW87821.1"/>
    </source>
</evidence>
<keyword evidence="3" id="KW-1185">Reference proteome</keyword>
<evidence type="ECO:0000313" key="3">
    <source>
        <dbReference type="Proteomes" id="UP000671873"/>
    </source>
</evidence>
<sequence>MESIDEQTRKRHAPQHSRQMGVLHRRIVI</sequence>
<accession>A0A858MTS5</accession>
<gene>
    <name evidence="2" type="ORF">Ab1vBOLIVR5_gp173</name>
</gene>